<evidence type="ECO:0000256" key="4">
    <source>
        <dbReference type="ARBA" id="ARBA00022475"/>
    </source>
</evidence>
<keyword evidence="8 10" id="KW-0472">Membrane</keyword>
<comment type="similarity">
    <text evidence="2 9">Belongs to the sodium:solute symporter (SSF) (TC 2.A.21) family.</text>
</comment>
<evidence type="ECO:0000256" key="9">
    <source>
        <dbReference type="RuleBase" id="RU362091"/>
    </source>
</evidence>
<evidence type="ECO:0000256" key="5">
    <source>
        <dbReference type="ARBA" id="ARBA00022692"/>
    </source>
</evidence>
<feature type="transmembrane region" description="Helical" evidence="10">
    <location>
        <begin position="268"/>
        <end position="287"/>
    </location>
</feature>
<sequence length="504" mass="51853">MSGAPGVVAVVLVTLATLLIGTWGLRFSRTTSDFFVASRSVRPGLNASAIGGEYLSAASFLGVAGLVLTFGVEMLWYPIGWTAGYLLLLVLVAAPLRRSGAYTLPDFAEARLGSRRARAACSVLVVAVGWLYLLPQFQGAGITLAAAIDAPTWVGPVVVGAVVVANVSSGGMRSITFVQAFQYWLKLTALLVPAVVLIGVWMSDGSPGSRLAEAGSDWSLPLATGGGPGLYTTYSLMVATFLGTMGLPHVVVRFYTNPDGRAARRTTLVVLVLLGLFYLLPPVYGALGSVYAADLAATGEADVLALELPRLMVDGVGGELLSALVTAGAFAAFLSTSSGLSIAVAGVLSQDVTGRAWGARRLGGVTAFRLGAVLAVAVPLALALAMPNVGVARAVGLAFAVAASTFCPLLVLGIWWRGLTDVGAMAGVVAGGLGSGSAVVWVLADGSASGWLGALLSQPAAWSVPLAFAVMVLVSRLTPHRVPAHARRFMVRLHTPEVLELDRG</sequence>
<dbReference type="EMBL" id="BAABIM010000001">
    <property type="protein sequence ID" value="GAA4671141.1"/>
    <property type="molecule type" value="Genomic_DNA"/>
</dbReference>
<feature type="transmembrane region" description="Helical" evidence="10">
    <location>
        <begin position="450"/>
        <end position="474"/>
    </location>
</feature>
<dbReference type="InterPro" id="IPR038377">
    <property type="entry name" value="Na/Glc_symporter_sf"/>
</dbReference>
<feature type="transmembrane region" description="Helical" evidence="10">
    <location>
        <begin position="153"/>
        <end position="171"/>
    </location>
</feature>
<feature type="transmembrane region" description="Helical" evidence="10">
    <location>
        <begin position="45"/>
        <end position="68"/>
    </location>
</feature>
<dbReference type="RefSeq" id="WP_345262439.1">
    <property type="nucleotide sequence ID" value="NZ_BAABIM010000001.1"/>
</dbReference>
<comment type="caution">
    <text evidence="11">The sequence shown here is derived from an EMBL/GenBank/DDBJ whole genome shotgun (WGS) entry which is preliminary data.</text>
</comment>
<keyword evidence="4" id="KW-1003">Cell membrane</keyword>
<evidence type="ECO:0000313" key="12">
    <source>
        <dbReference type="Proteomes" id="UP001500621"/>
    </source>
</evidence>
<keyword evidence="6" id="KW-0769">Symport</keyword>
<feature type="transmembrane region" description="Helical" evidence="10">
    <location>
        <begin position="392"/>
        <end position="415"/>
    </location>
</feature>
<feature type="transmembrane region" description="Helical" evidence="10">
    <location>
        <begin position="117"/>
        <end position="133"/>
    </location>
</feature>
<evidence type="ECO:0000256" key="10">
    <source>
        <dbReference type="SAM" id="Phobius"/>
    </source>
</evidence>
<evidence type="ECO:0000256" key="6">
    <source>
        <dbReference type="ARBA" id="ARBA00022847"/>
    </source>
</evidence>
<evidence type="ECO:0000256" key="1">
    <source>
        <dbReference type="ARBA" id="ARBA00004651"/>
    </source>
</evidence>
<feature type="transmembrane region" description="Helical" evidence="10">
    <location>
        <begin position="320"/>
        <end position="348"/>
    </location>
</feature>
<dbReference type="PANTHER" id="PTHR48086">
    <property type="entry name" value="SODIUM/PROLINE SYMPORTER-RELATED"/>
    <property type="match status" value="1"/>
</dbReference>
<dbReference type="Gene3D" id="1.20.1730.10">
    <property type="entry name" value="Sodium/glucose cotransporter"/>
    <property type="match status" value="1"/>
</dbReference>
<feature type="transmembrane region" description="Helical" evidence="10">
    <location>
        <begin position="6"/>
        <end position="25"/>
    </location>
</feature>
<dbReference type="Proteomes" id="UP001500621">
    <property type="component" value="Unassembled WGS sequence"/>
</dbReference>
<protein>
    <recommendedName>
        <fullName evidence="13">Cation acetate symporter</fullName>
    </recommendedName>
</protein>
<dbReference type="InterPro" id="IPR001734">
    <property type="entry name" value="Na/solute_symporter"/>
</dbReference>
<dbReference type="Pfam" id="PF00474">
    <property type="entry name" value="SSF"/>
    <property type="match status" value="1"/>
</dbReference>
<keyword evidence="3" id="KW-0813">Transport</keyword>
<reference evidence="12" key="1">
    <citation type="journal article" date="2019" name="Int. J. Syst. Evol. Microbiol.">
        <title>The Global Catalogue of Microorganisms (GCM) 10K type strain sequencing project: providing services to taxonomists for standard genome sequencing and annotation.</title>
        <authorList>
            <consortium name="The Broad Institute Genomics Platform"/>
            <consortium name="The Broad Institute Genome Sequencing Center for Infectious Disease"/>
            <person name="Wu L."/>
            <person name="Ma J."/>
        </authorList>
    </citation>
    <scope>NUCLEOTIDE SEQUENCE [LARGE SCALE GENOMIC DNA]</scope>
    <source>
        <strain evidence="12">JCM 18127</strain>
    </source>
</reference>
<keyword evidence="5 10" id="KW-0812">Transmembrane</keyword>
<evidence type="ECO:0000256" key="3">
    <source>
        <dbReference type="ARBA" id="ARBA00022448"/>
    </source>
</evidence>
<proteinExistence type="inferred from homology"/>
<comment type="subcellular location">
    <subcellularLocation>
        <location evidence="1">Cell membrane</location>
        <topology evidence="1">Multi-pass membrane protein</topology>
    </subcellularLocation>
</comment>
<name>A0ABP8VTB6_9ACTN</name>
<organism evidence="11 12">
    <name type="scientific">Nocardioides nanhaiensis</name>
    <dbReference type="NCBI Taxonomy" id="1476871"/>
    <lineage>
        <taxon>Bacteria</taxon>
        <taxon>Bacillati</taxon>
        <taxon>Actinomycetota</taxon>
        <taxon>Actinomycetes</taxon>
        <taxon>Propionibacteriales</taxon>
        <taxon>Nocardioidaceae</taxon>
        <taxon>Nocardioides</taxon>
    </lineage>
</organism>
<evidence type="ECO:0000256" key="2">
    <source>
        <dbReference type="ARBA" id="ARBA00006434"/>
    </source>
</evidence>
<feature type="transmembrane region" description="Helical" evidence="10">
    <location>
        <begin position="74"/>
        <end position="96"/>
    </location>
</feature>
<dbReference type="PROSITE" id="PS50283">
    <property type="entry name" value="NA_SOLUT_SYMP_3"/>
    <property type="match status" value="1"/>
</dbReference>
<evidence type="ECO:0000256" key="8">
    <source>
        <dbReference type="ARBA" id="ARBA00023136"/>
    </source>
</evidence>
<evidence type="ECO:0000256" key="7">
    <source>
        <dbReference type="ARBA" id="ARBA00022989"/>
    </source>
</evidence>
<keyword evidence="7 10" id="KW-1133">Transmembrane helix</keyword>
<dbReference type="CDD" id="cd11480">
    <property type="entry name" value="SLC5sbd_u4"/>
    <property type="match status" value="1"/>
</dbReference>
<accession>A0ABP8VTB6</accession>
<evidence type="ECO:0008006" key="13">
    <source>
        <dbReference type="Google" id="ProtNLM"/>
    </source>
</evidence>
<feature type="transmembrane region" description="Helical" evidence="10">
    <location>
        <begin position="368"/>
        <end position="386"/>
    </location>
</feature>
<dbReference type="InterPro" id="IPR050277">
    <property type="entry name" value="Sodium:Solute_Symporter"/>
</dbReference>
<gene>
    <name evidence="11" type="ORF">GCM10023226_04690</name>
</gene>
<evidence type="ECO:0000313" key="11">
    <source>
        <dbReference type="EMBL" id="GAA4671141.1"/>
    </source>
</evidence>
<feature type="transmembrane region" description="Helical" evidence="10">
    <location>
        <begin position="183"/>
        <end position="202"/>
    </location>
</feature>
<keyword evidence="12" id="KW-1185">Reference proteome</keyword>
<feature type="transmembrane region" description="Helical" evidence="10">
    <location>
        <begin position="422"/>
        <end position="444"/>
    </location>
</feature>
<feature type="transmembrane region" description="Helical" evidence="10">
    <location>
        <begin position="234"/>
        <end position="256"/>
    </location>
</feature>
<dbReference type="PANTHER" id="PTHR48086:SF6">
    <property type="entry name" value="CATION_ACETATE SYMPORTER ACTP"/>
    <property type="match status" value="1"/>
</dbReference>